<evidence type="ECO:0000313" key="3">
    <source>
        <dbReference type="Proteomes" id="UP000051783"/>
    </source>
</evidence>
<dbReference type="PATRIC" id="fig|942150.3.peg.1184"/>
<protein>
    <submittedName>
        <fullName evidence="2">Extracellular zinc metalloproteinase</fullName>
    </submittedName>
</protein>
<evidence type="ECO:0000313" key="2">
    <source>
        <dbReference type="EMBL" id="KRO14533.1"/>
    </source>
</evidence>
<organism evidence="2 3">
    <name type="scientific">Lactiplantibacillus xiangfangensis</name>
    <dbReference type="NCBI Taxonomy" id="942150"/>
    <lineage>
        <taxon>Bacteria</taxon>
        <taxon>Bacillati</taxon>
        <taxon>Bacillota</taxon>
        <taxon>Bacilli</taxon>
        <taxon>Lactobacillales</taxon>
        <taxon>Lactobacillaceae</taxon>
        <taxon>Lactiplantibacillus</taxon>
    </lineage>
</organism>
<comment type="caution">
    <text evidence="2">The sequence shown here is derived from an EMBL/GenBank/DDBJ whole genome shotgun (WGS) entry which is preliminary data.</text>
</comment>
<accession>A0A0R2MLF4</accession>
<gene>
    <name evidence="2" type="ORF">IV64_GL001148</name>
</gene>
<dbReference type="AlphaFoldDB" id="A0A0R2MLF4"/>
<feature type="chain" id="PRO_5006420602" evidence="1">
    <location>
        <begin position="18"/>
        <end position="198"/>
    </location>
</feature>
<evidence type="ECO:0000256" key="1">
    <source>
        <dbReference type="SAM" id="SignalP"/>
    </source>
</evidence>
<keyword evidence="1" id="KW-0732">Signal</keyword>
<reference evidence="2 3" key="1">
    <citation type="journal article" date="2015" name="Genome Announc.">
        <title>Expanding the biotechnology potential of lactobacilli through comparative genomics of 213 strains and associated genera.</title>
        <authorList>
            <person name="Sun Z."/>
            <person name="Harris H.M."/>
            <person name="McCann A."/>
            <person name="Guo C."/>
            <person name="Argimon S."/>
            <person name="Zhang W."/>
            <person name="Yang X."/>
            <person name="Jeffery I.B."/>
            <person name="Cooney J.C."/>
            <person name="Kagawa T.F."/>
            <person name="Liu W."/>
            <person name="Song Y."/>
            <person name="Salvetti E."/>
            <person name="Wrobel A."/>
            <person name="Rasinkangas P."/>
            <person name="Parkhill J."/>
            <person name="Rea M.C."/>
            <person name="O'Sullivan O."/>
            <person name="Ritari J."/>
            <person name="Douillard F.P."/>
            <person name="Paul Ross R."/>
            <person name="Yang R."/>
            <person name="Briner A.E."/>
            <person name="Felis G.E."/>
            <person name="de Vos W.M."/>
            <person name="Barrangou R."/>
            <person name="Klaenhammer T.R."/>
            <person name="Caufield P.W."/>
            <person name="Cui Y."/>
            <person name="Zhang H."/>
            <person name="O'Toole P.W."/>
        </authorList>
    </citation>
    <scope>NUCLEOTIDE SEQUENCE [LARGE SCALE GENOMIC DNA]</scope>
    <source>
        <strain evidence="2 3">LMG 26013</strain>
    </source>
</reference>
<keyword evidence="3" id="KW-1185">Reference proteome</keyword>
<proteinExistence type="predicted"/>
<dbReference type="EMBL" id="JQCL01000012">
    <property type="protein sequence ID" value="KRO14533.1"/>
    <property type="molecule type" value="Genomic_DNA"/>
</dbReference>
<sequence length="198" mass="21423">MSMAAVVTVVGPLSVNAATTQASKVTAVKTSYNSKKHAVTIKGRANVAKLALQYKGKKIANVKVKSGKFSVTKAFKGYGAFKLVHGTKNLKTISSSKYATPRINLVIAERTTKGMHYKITGPKNAKLVIARKGKTIKTVKTAKTMTKVYLKNALIKNSSKHLTMTQRTSNKKTSRAYTLPALKVGVKQVINTDDVLLN</sequence>
<name>A0A0R2MLF4_9LACO</name>
<dbReference type="Proteomes" id="UP000051783">
    <property type="component" value="Unassembled WGS sequence"/>
</dbReference>
<feature type="signal peptide" evidence="1">
    <location>
        <begin position="1"/>
        <end position="17"/>
    </location>
</feature>